<evidence type="ECO:0000313" key="3">
    <source>
        <dbReference type="Proteomes" id="UP000527355"/>
    </source>
</evidence>
<feature type="region of interest" description="Disordered" evidence="1">
    <location>
        <begin position="138"/>
        <end position="235"/>
    </location>
</feature>
<dbReference type="EMBL" id="JABWUV010000007">
    <property type="protein sequence ID" value="KAF6341671.1"/>
    <property type="molecule type" value="Genomic_DNA"/>
</dbReference>
<feature type="compositionally biased region" description="Polar residues" evidence="1">
    <location>
        <begin position="156"/>
        <end position="171"/>
    </location>
</feature>
<protein>
    <submittedName>
        <fullName evidence="2">Muscular LMNA interacting protein</fullName>
    </submittedName>
</protein>
<sequence length="365" mass="40364">MEFEKHEKGSVLNENLEEKLTVSSGDSEAKPLIFTFVPTVRRLPTHSQLADTSKFLVKIPEEPSDKNPETVNRSNFSEYLTLKAGSQQQRDGGALTYPSEVSGKIAQVREFKVNEPQGMQQSGLFKAEYVFIVDSEGEDEATSRKVEQSPPGGMGTTATRPTSLAIPSSLVSDVVRPKTRATNLQAPTHPEMPHGMASQQKHGQTPTAVPRSAGRETKYANLSSPSSTISESQLTKPGVIRPVPVKSKILLKKEEEAYEPNPFSKYLEDNSDLFSEQDVIVPHKPVSLHPLYQTRLYPPAKSLLHPQTLSHADCLTPGPFSHLSSFSLSDEQENSHTLFSHNVYNKLSHPMVTIPEHETLDSKEQ</sequence>
<feature type="compositionally biased region" description="Polar residues" evidence="1">
    <location>
        <begin position="197"/>
        <end position="207"/>
    </location>
</feature>
<feature type="compositionally biased region" description="Polar residues" evidence="1">
    <location>
        <begin position="220"/>
        <end position="235"/>
    </location>
</feature>
<dbReference type="Proteomes" id="UP000527355">
    <property type="component" value="Unassembled WGS sequence"/>
</dbReference>
<dbReference type="VEuPathDB" id="HostDB:LOC118660411"/>
<reference evidence="2 3" key="1">
    <citation type="journal article" date="2020" name="Nature">
        <title>Six reference-quality genomes reveal evolution of bat adaptations.</title>
        <authorList>
            <person name="Jebb D."/>
            <person name="Huang Z."/>
            <person name="Pippel M."/>
            <person name="Hughes G.M."/>
            <person name="Lavrichenko K."/>
            <person name="Devanna P."/>
            <person name="Winkler S."/>
            <person name="Jermiin L.S."/>
            <person name="Skirmuntt E.C."/>
            <person name="Katzourakis A."/>
            <person name="Burkitt-Gray L."/>
            <person name="Ray D.A."/>
            <person name="Sullivan K.A.M."/>
            <person name="Roscito J.G."/>
            <person name="Kirilenko B.M."/>
            <person name="Davalos L.M."/>
            <person name="Corthals A.P."/>
            <person name="Power M.L."/>
            <person name="Jones G."/>
            <person name="Ransome R.D."/>
            <person name="Dechmann D.K.N."/>
            <person name="Locatelli A.G."/>
            <person name="Puechmaille S.J."/>
            <person name="Fedrigo O."/>
            <person name="Jarvis E.D."/>
            <person name="Hiller M."/>
            <person name="Vernes S.C."/>
            <person name="Myers E.W."/>
            <person name="Teeling E.C."/>
        </authorList>
    </citation>
    <scope>NUCLEOTIDE SEQUENCE [LARGE SCALE GENOMIC DNA]</scope>
    <source>
        <strain evidence="2">MMyoMyo1</strain>
        <tissue evidence="2">Flight muscle</tissue>
    </source>
</reference>
<proteinExistence type="predicted"/>
<organism evidence="2 3">
    <name type="scientific">Myotis myotis</name>
    <name type="common">Greater mouse-eared bat</name>
    <name type="synonym">Vespertilio myotis</name>
    <dbReference type="NCBI Taxonomy" id="51298"/>
    <lineage>
        <taxon>Eukaryota</taxon>
        <taxon>Metazoa</taxon>
        <taxon>Chordata</taxon>
        <taxon>Craniata</taxon>
        <taxon>Vertebrata</taxon>
        <taxon>Euteleostomi</taxon>
        <taxon>Mammalia</taxon>
        <taxon>Eutheria</taxon>
        <taxon>Laurasiatheria</taxon>
        <taxon>Chiroptera</taxon>
        <taxon>Yangochiroptera</taxon>
        <taxon>Vespertilionidae</taxon>
        <taxon>Myotis</taxon>
    </lineage>
</organism>
<evidence type="ECO:0000313" key="2">
    <source>
        <dbReference type="EMBL" id="KAF6341671.1"/>
    </source>
</evidence>
<gene>
    <name evidence="2" type="ORF">mMyoMyo1_013134</name>
</gene>
<dbReference type="Pfam" id="PF15274">
    <property type="entry name" value="MLIP"/>
    <property type="match status" value="1"/>
</dbReference>
<dbReference type="InterPro" id="IPR029331">
    <property type="entry name" value="MLIP"/>
</dbReference>
<comment type="caution">
    <text evidence="2">The sequence shown here is derived from an EMBL/GenBank/DDBJ whole genome shotgun (WGS) entry which is preliminary data.</text>
</comment>
<name>A0A7J7WWC6_MYOMY</name>
<accession>A0A7J7WWC6</accession>
<dbReference type="PANTHER" id="PTHR31514">
    <property type="entry name" value="MUSCULAR LMNA-INTERACTING PROTEIN MLIP"/>
    <property type="match status" value="1"/>
</dbReference>
<dbReference type="PANTHER" id="PTHR31514:SF1">
    <property type="entry name" value="MUSCULAR LMNA-INTERACTING PROTEIN"/>
    <property type="match status" value="1"/>
</dbReference>
<dbReference type="AlphaFoldDB" id="A0A7J7WWC6"/>
<evidence type="ECO:0000256" key="1">
    <source>
        <dbReference type="SAM" id="MobiDB-lite"/>
    </source>
</evidence>
<keyword evidence="3" id="KW-1185">Reference proteome</keyword>
<feature type="region of interest" description="Disordered" evidence="1">
    <location>
        <begin position="1"/>
        <end position="24"/>
    </location>
</feature>